<keyword evidence="2" id="KW-1133">Transmembrane helix</keyword>
<organism evidence="3 4">
    <name type="scientific">Salegentibacter flavus</name>
    <dbReference type="NCBI Taxonomy" id="287099"/>
    <lineage>
        <taxon>Bacteria</taxon>
        <taxon>Pseudomonadati</taxon>
        <taxon>Bacteroidota</taxon>
        <taxon>Flavobacteriia</taxon>
        <taxon>Flavobacteriales</taxon>
        <taxon>Flavobacteriaceae</taxon>
        <taxon>Salegentibacter</taxon>
    </lineage>
</organism>
<accession>A0A1I4XT91</accession>
<evidence type="ECO:0000256" key="1">
    <source>
        <dbReference type="SAM" id="MobiDB-lite"/>
    </source>
</evidence>
<dbReference type="AlphaFoldDB" id="A0A1I4XT91"/>
<keyword evidence="2" id="KW-0472">Membrane</keyword>
<dbReference type="EMBL" id="FOVL01000001">
    <property type="protein sequence ID" value="SFN28876.1"/>
    <property type="molecule type" value="Genomic_DNA"/>
</dbReference>
<dbReference type="RefSeq" id="WP_093404950.1">
    <property type="nucleotide sequence ID" value="NZ_FOVL01000001.1"/>
</dbReference>
<gene>
    <name evidence="3" type="ORF">SAMN05660413_00293</name>
</gene>
<dbReference type="Proteomes" id="UP000199153">
    <property type="component" value="Unassembled WGS sequence"/>
</dbReference>
<feature type="region of interest" description="Disordered" evidence="1">
    <location>
        <begin position="75"/>
        <end position="122"/>
    </location>
</feature>
<sequence>MALHRFEEQAEKKLRERQIAPSAGNWEKLEAKLGKDEEKSKFRAWWPLVAAIMVLAFFAGSLFFSTTPESPAIVEEPTEKIPENTRKSEDFKAPVEIASEEKKTRPAQNKKVESSKEIPQQPTPEIKREKLVAASTEIENLHFELENISLTPPVQNLTPVKNQLEEVIAMVVSEQAEKDLTEAEVDDLLLEAASRLTRQQVFEDNGSVNASALLADVETELDQSFRKKVFELLKEGFEEASYAFTNRNK</sequence>
<evidence type="ECO:0000313" key="4">
    <source>
        <dbReference type="Proteomes" id="UP000199153"/>
    </source>
</evidence>
<keyword evidence="4" id="KW-1185">Reference proteome</keyword>
<feature type="transmembrane region" description="Helical" evidence="2">
    <location>
        <begin position="44"/>
        <end position="64"/>
    </location>
</feature>
<proteinExistence type="predicted"/>
<name>A0A1I4XT91_9FLAO</name>
<evidence type="ECO:0000256" key="2">
    <source>
        <dbReference type="SAM" id="Phobius"/>
    </source>
</evidence>
<evidence type="ECO:0000313" key="3">
    <source>
        <dbReference type="EMBL" id="SFN28876.1"/>
    </source>
</evidence>
<reference evidence="3 4" key="1">
    <citation type="submission" date="2016-10" db="EMBL/GenBank/DDBJ databases">
        <authorList>
            <person name="de Groot N.N."/>
        </authorList>
    </citation>
    <scope>NUCLEOTIDE SEQUENCE [LARGE SCALE GENOMIC DNA]</scope>
    <source>
        <strain evidence="3 4">DSM 17794</strain>
    </source>
</reference>
<dbReference type="STRING" id="287099.SAMN05660413_00293"/>
<dbReference type="OrthoDB" id="1247025at2"/>
<feature type="compositionally biased region" description="Basic and acidic residues" evidence="1">
    <location>
        <begin position="77"/>
        <end position="116"/>
    </location>
</feature>
<protein>
    <submittedName>
        <fullName evidence="3">Uncharacterized protein</fullName>
    </submittedName>
</protein>
<keyword evidence="2" id="KW-0812">Transmembrane</keyword>